<dbReference type="AlphaFoldDB" id="A0A415T2Y5"/>
<keyword evidence="1" id="KW-0175">Coiled coil</keyword>
<evidence type="ECO:0000313" key="2">
    <source>
        <dbReference type="EMBL" id="RHM95671.1"/>
    </source>
</evidence>
<dbReference type="RefSeq" id="WP_118494505.1">
    <property type="nucleotide sequence ID" value="NZ_QRQK01000020.1"/>
</dbReference>
<reference evidence="2 3" key="1">
    <citation type="submission" date="2018-08" db="EMBL/GenBank/DDBJ databases">
        <title>A genome reference for cultivated species of the human gut microbiota.</title>
        <authorList>
            <person name="Zou Y."/>
            <person name="Xue W."/>
            <person name="Luo G."/>
        </authorList>
    </citation>
    <scope>NUCLEOTIDE SEQUENCE [LARGE SCALE GENOMIC DNA]</scope>
    <source>
        <strain evidence="2 3">AF31-28B-AC</strain>
    </source>
</reference>
<name>A0A415T2Y5_9BACT</name>
<evidence type="ECO:0000313" key="3">
    <source>
        <dbReference type="Proteomes" id="UP000285109"/>
    </source>
</evidence>
<organism evidence="2 3">
    <name type="scientific">Phocaeicola plebeius</name>
    <dbReference type="NCBI Taxonomy" id="310297"/>
    <lineage>
        <taxon>Bacteria</taxon>
        <taxon>Pseudomonadati</taxon>
        <taxon>Bacteroidota</taxon>
        <taxon>Bacteroidia</taxon>
        <taxon>Bacteroidales</taxon>
        <taxon>Bacteroidaceae</taxon>
        <taxon>Phocaeicola</taxon>
    </lineage>
</organism>
<sequence length="66" mass="7647">MAQQQYTLFKKFIGYGHYKLIIADKEGTRMEAVTGDMDLISRLSSELEEEREKATKEAINYVLQES</sequence>
<dbReference type="EMBL" id="QRQK01000020">
    <property type="protein sequence ID" value="RHM95671.1"/>
    <property type="molecule type" value="Genomic_DNA"/>
</dbReference>
<proteinExistence type="predicted"/>
<dbReference type="Proteomes" id="UP000285109">
    <property type="component" value="Unassembled WGS sequence"/>
</dbReference>
<evidence type="ECO:0000256" key="1">
    <source>
        <dbReference type="SAM" id="Coils"/>
    </source>
</evidence>
<accession>A0A415T2Y5</accession>
<feature type="coiled-coil region" evidence="1">
    <location>
        <begin position="37"/>
        <end position="64"/>
    </location>
</feature>
<comment type="caution">
    <text evidence="2">The sequence shown here is derived from an EMBL/GenBank/DDBJ whole genome shotgun (WGS) entry which is preliminary data.</text>
</comment>
<gene>
    <name evidence="2" type="ORF">DWZ34_10605</name>
</gene>
<protein>
    <submittedName>
        <fullName evidence="2">Uncharacterized protein</fullName>
    </submittedName>
</protein>